<accession>A0A1U9KE07</accession>
<protein>
    <submittedName>
        <fullName evidence="2">Uncharacterized protein</fullName>
    </submittedName>
</protein>
<dbReference type="KEGG" id="aace:A0U92_03695"/>
<dbReference type="InterPro" id="IPR006311">
    <property type="entry name" value="TAT_signal"/>
</dbReference>
<keyword evidence="1" id="KW-0732">Signal</keyword>
<evidence type="ECO:0000313" key="3">
    <source>
        <dbReference type="Proteomes" id="UP000188937"/>
    </source>
</evidence>
<dbReference type="EMBL" id="CP014692">
    <property type="protein sequence ID" value="AQS84022.1"/>
    <property type="molecule type" value="Genomic_DNA"/>
</dbReference>
<gene>
    <name evidence="2" type="ORF">A0U92_03695</name>
</gene>
<keyword evidence="3" id="KW-1185">Reference proteome</keyword>
<dbReference type="OrthoDB" id="7219981at2"/>
<dbReference type="Proteomes" id="UP000188937">
    <property type="component" value="Chromosome"/>
</dbReference>
<sequence>MKNISRRNLLRSSALGLAGATLAACTVSTSSGVTTVTLDVTKIKNYGQAGLNAAAAVIAFSAQFPAISAYVPAIQAAEVALSGALTAFSTAAGSTLTISYDNTDWKTRVDSVLSDLSTVASAIESAISGAGSALSASVLSDAKTALSALETVISVFKGLLGVSAVRSSTGMTEAQALAALGV</sequence>
<evidence type="ECO:0000256" key="1">
    <source>
        <dbReference type="SAM" id="SignalP"/>
    </source>
</evidence>
<dbReference type="AlphaFoldDB" id="A0A1U9KE07"/>
<organism evidence="2 3">
    <name type="scientific">Acetobacter aceti</name>
    <dbReference type="NCBI Taxonomy" id="435"/>
    <lineage>
        <taxon>Bacteria</taxon>
        <taxon>Pseudomonadati</taxon>
        <taxon>Pseudomonadota</taxon>
        <taxon>Alphaproteobacteria</taxon>
        <taxon>Acetobacterales</taxon>
        <taxon>Acetobacteraceae</taxon>
        <taxon>Acetobacter</taxon>
        <taxon>Acetobacter subgen. Acetobacter</taxon>
    </lineage>
</organism>
<name>A0A1U9KE07_ACEAC</name>
<feature type="signal peptide" evidence="1">
    <location>
        <begin position="1"/>
        <end position="23"/>
    </location>
</feature>
<reference evidence="2 3" key="1">
    <citation type="submission" date="2016-03" db="EMBL/GenBank/DDBJ databases">
        <title>Acetic acid bacteria sequencing.</title>
        <authorList>
            <person name="Brandt J."/>
            <person name="Jakob F."/>
            <person name="Vogel R.F."/>
        </authorList>
    </citation>
    <scope>NUCLEOTIDE SEQUENCE [LARGE SCALE GENOMIC DNA]</scope>
    <source>
        <strain evidence="2 3">TMW2.1153</strain>
    </source>
</reference>
<dbReference type="STRING" id="435.A0U92_03695"/>
<dbReference type="PROSITE" id="PS51257">
    <property type="entry name" value="PROKAR_LIPOPROTEIN"/>
    <property type="match status" value="1"/>
</dbReference>
<feature type="chain" id="PRO_5012662642" evidence="1">
    <location>
        <begin position="24"/>
        <end position="182"/>
    </location>
</feature>
<dbReference type="PROSITE" id="PS51318">
    <property type="entry name" value="TAT"/>
    <property type="match status" value="1"/>
</dbReference>
<evidence type="ECO:0000313" key="2">
    <source>
        <dbReference type="EMBL" id="AQS84022.1"/>
    </source>
</evidence>
<proteinExistence type="predicted"/>
<dbReference type="RefSeq" id="WP_077812057.1">
    <property type="nucleotide sequence ID" value="NZ_CP014692.1"/>
</dbReference>